<dbReference type="Pfam" id="PF02780">
    <property type="entry name" value="Transketolase_C"/>
    <property type="match status" value="1"/>
</dbReference>
<dbReference type="Proteomes" id="UP000256388">
    <property type="component" value="Unassembled WGS sequence"/>
</dbReference>
<feature type="domain" description="Transketolase-like pyrimidine-binding" evidence="4">
    <location>
        <begin position="14"/>
        <end position="181"/>
    </location>
</feature>
<evidence type="ECO:0000313" key="6">
    <source>
        <dbReference type="Proteomes" id="UP000256388"/>
    </source>
</evidence>
<proteinExistence type="inferred from homology"/>
<sequence length="330" mass="35411">MKINLAQPGTPAEESMADTLGRCLGAFMEEDLRVIAMDADVGLGKMLPPEIINKYPNRYINVGIAEANMLGIACGLSFKDKVPFTYTFCCFAARKVLDQAFLSGAFGGAHVLMIGAMPGVTATINGGSHMAFEDAAVMRAVPEMTVVEPSDMLQGEQVLRMAKDLPGMFYIRWERKGDIRFYENGSTFEIGKAVKLCGGSDVTIIAQGHLCLKEAQAAVALLALEGIRAGLIDMFTLKPIDREAIVDAVRETGCLVTAENQNVLGGLGSAVSEVMAENEAAPLEMVGIRDAFGEVGDLESLKKRYKLTAQDIAAAAKRAISRKQKRRPGA</sequence>
<accession>A0A3E0AB07</accession>
<dbReference type="AlphaFoldDB" id="A0A3E0AB07"/>
<gene>
    <name evidence="5" type="ORF">DFR64_1986</name>
</gene>
<reference evidence="5 6" key="1">
    <citation type="submission" date="2018-08" db="EMBL/GenBank/DDBJ databases">
        <title>Genomic Encyclopedia of Type Strains, Phase IV (KMG-IV): sequencing the most valuable type-strain genomes for metagenomic binning, comparative biology and taxonomic classification.</title>
        <authorList>
            <person name="Goeker M."/>
        </authorList>
    </citation>
    <scope>NUCLEOTIDE SEQUENCE [LARGE SCALE GENOMIC DNA]</scope>
    <source>
        <strain evidence="5 6">DSM 23923</strain>
    </source>
</reference>
<evidence type="ECO:0000256" key="1">
    <source>
        <dbReference type="ARBA" id="ARBA00001964"/>
    </source>
</evidence>
<dbReference type="InterPro" id="IPR051157">
    <property type="entry name" value="PDH/Transketolase"/>
</dbReference>
<dbReference type="SUPFAM" id="SSF52922">
    <property type="entry name" value="TK C-terminal domain-like"/>
    <property type="match status" value="1"/>
</dbReference>
<evidence type="ECO:0000256" key="2">
    <source>
        <dbReference type="ARBA" id="ARBA00007131"/>
    </source>
</evidence>
<dbReference type="InterPro" id="IPR005475">
    <property type="entry name" value="Transketolase-like_Pyr-bd"/>
</dbReference>
<protein>
    <submittedName>
        <fullName evidence="5">Transketolase</fullName>
    </submittedName>
</protein>
<dbReference type="InterPro" id="IPR033248">
    <property type="entry name" value="Transketolase_C"/>
</dbReference>
<dbReference type="Pfam" id="PF02779">
    <property type="entry name" value="Transket_pyr"/>
    <property type="match status" value="1"/>
</dbReference>
<dbReference type="Gene3D" id="3.40.50.920">
    <property type="match status" value="1"/>
</dbReference>
<name>A0A3E0AB07_9CHLR</name>
<dbReference type="SMART" id="SM00861">
    <property type="entry name" value="Transket_pyr"/>
    <property type="match status" value="1"/>
</dbReference>
<comment type="similarity">
    <text evidence="2">Belongs to the transketolase family.</text>
</comment>
<dbReference type="Gene3D" id="3.40.50.970">
    <property type="match status" value="1"/>
</dbReference>
<organism evidence="5 6">
    <name type="scientific">Pelolinea submarina</name>
    <dbReference type="NCBI Taxonomy" id="913107"/>
    <lineage>
        <taxon>Bacteria</taxon>
        <taxon>Bacillati</taxon>
        <taxon>Chloroflexota</taxon>
        <taxon>Anaerolineae</taxon>
        <taxon>Anaerolineales</taxon>
        <taxon>Anaerolineaceae</taxon>
        <taxon>Pelolinea</taxon>
    </lineage>
</organism>
<dbReference type="PANTHER" id="PTHR43825">
    <property type="entry name" value="PYRUVATE DEHYDROGENASE E1 COMPONENT"/>
    <property type="match status" value="1"/>
</dbReference>
<dbReference type="InterPro" id="IPR029061">
    <property type="entry name" value="THDP-binding"/>
</dbReference>
<keyword evidence="3" id="KW-0786">Thiamine pyrophosphate</keyword>
<comment type="cofactor">
    <cofactor evidence="1">
        <name>thiamine diphosphate</name>
        <dbReference type="ChEBI" id="CHEBI:58937"/>
    </cofactor>
</comment>
<dbReference type="PANTHER" id="PTHR43825:SF1">
    <property type="entry name" value="TRANSKETOLASE-LIKE PYRIMIDINE-BINDING DOMAIN-CONTAINING PROTEIN"/>
    <property type="match status" value="1"/>
</dbReference>
<evidence type="ECO:0000313" key="5">
    <source>
        <dbReference type="EMBL" id="REG08614.1"/>
    </source>
</evidence>
<dbReference type="FunFam" id="3.40.50.970:FF:000129">
    <property type="entry name" value="Transketolase"/>
    <property type="match status" value="1"/>
</dbReference>
<comment type="caution">
    <text evidence="5">The sequence shown here is derived from an EMBL/GenBank/DDBJ whole genome shotgun (WGS) entry which is preliminary data.</text>
</comment>
<dbReference type="CDD" id="cd07033">
    <property type="entry name" value="TPP_PYR_DXS_TK_like"/>
    <property type="match status" value="1"/>
</dbReference>
<keyword evidence="6" id="KW-1185">Reference proteome</keyword>
<dbReference type="EMBL" id="QUMS01000002">
    <property type="protein sequence ID" value="REG08614.1"/>
    <property type="molecule type" value="Genomic_DNA"/>
</dbReference>
<dbReference type="InterPro" id="IPR009014">
    <property type="entry name" value="Transketo_C/PFOR_II"/>
</dbReference>
<evidence type="ECO:0000259" key="4">
    <source>
        <dbReference type="SMART" id="SM00861"/>
    </source>
</evidence>
<dbReference type="OrthoDB" id="8732661at2"/>
<dbReference type="RefSeq" id="WP_158674922.1">
    <property type="nucleotide sequence ID" value="NZ_AP018437.1"/>
</dbReference>
<dbReference type="SUPFAM" id="SSF52518">
    <property type="entry name" value="Thiamin diphosphate-binding fold (THDP-binding)"/>
    <property type="match status" value="1"/>
</dbReference>
<evidence type="ECO:0000256" key="3">
    <source>
        <dbReference type="ARBA" id="ARBA00023052"/>
    </source>
</evidence>